<evidence type="ECO:0000313" key="2">
    <source>
        <dbReference type="Proteomes" id="UP000247702"/>
    </source>
</evidence>
<name>A0A2Z6QDB8_9GLOM</name>
<evidence type="ECO:0000313" key="1">
    <source>
        <dbReference type="EMBL" id="GBB88157.1"/>
    </source>
</evidence>
<comment type="caution">
    <text evidence="1">The sequence shown here is derived from an EMBL/GenBank/DDBJ whole genome shotgun (WGS) entry which is preliminary data.</text>
</comment>
<organism evidence="1 2">
    <name type="scientific">Rhizophagus clarus</name>
    <dbReference type="NCBI Taxonomy" id="94130"/>
    <lineage>
        <taxon>Eukaryota</taxon>
        <taxon>Fungi</taxon>
        <taxon>Fungi incertae sedis</taxon>
        <taxon>Mucoromycota</taxon>
        <taxon>Glomeromycotina</taxon>
        <taxon>Glomeromycetes</taxon>
        <taxon>Glomerales</taxon>
        <taxon>Glomeraceae</taxon>
        <taxon>Rhizophagus</taxon>
    </lineage>
</organism>
<reference evidence="1 2" key="1">
    <citation type="submission" date="2017-11" db="EMBL/GenBank/DDBJ databases">
        <title>The genome of Rhizophagus clarus HR1 reveals common genetic basis of auxotrophy among arbuscular mycorrhizal fungi.</title>
        <authorList>
            <person name="Kobayashi Y."/>
        </authorList>
    </citation>
    <scope>NUCLEOTIDE SEQUENCE [LARGE SCALE GENOMIC DNA]</scope>
    <source>
        <strain evidence="1 2">HR1</strain>
    </source>
</reference>
<dbReference type="AlphaFoldDB" id="A0A2Z6QDB8"/>
<gene>
    <name evidence="1" type="ORF">RclHR1_01470005</name>
</gene>
<keyword evidence="2" id="KW-1185">Reference proteome</keyword>
<protein>
    <submittedName>
        <fullName evidence="1">Uncharacterized protein</fullName>
    </submittedName>
</protein>
<dbReference type="EMBL" id="BEXD01000524">
    <property type="protein sequence ID" value="GBB88157.1"/>
    <property type="molecule type" value="Genomic_DNA"/>
</dbReference>
<accession>A0A2Z6QDB8</accession>
<dbReference type="Proteomes" id="UP000247702">
    <property type="component" value="Unassembled WGS sequence"/>
</dbReference>
<proteinExistence type="predicted"/>
<sequence>MYTTFVVTALAVGYFLGRQYRAHIHVYTCTNFSFSKKFPESLTRFKQATKEVIVKWHKTARENDRSMDDLEDDDPYIDSILIIIVWNYNALTTQNIQKIL</sequence>